<dbReference type="Pfam" id="PF04061">
    <property type="entry name" value="ORMDL"/>
    <property type="match status" value="1"/>
</dbReference>
<reference evidence="7 8" key="1">
    <citation type="submission" date="2020-12" db="EMBL/GenBank/DDBJ databases">
        <title>Effect of drift, selection, and recombination on the evolution of hybrid genomes in Candida yeast pathogens.</title>
        <authorList>
            <person name="Mixao V."/>
            <person name="Ksiezopolska E."/>
            <person name="Saus E."/>
            <person name="Boekhout T."/>
            <person name="Gacser A."/>
            <person name="Gabaldon T."/>
        </authorList>
    </citation>
    <scope>NUCLEOTIDE SEQUENCE [LARGE SCALE GENOMIC DNA]</scope>
    <source>
        <strain evidence="7 8">BP57</strain>
    </source>
</reference>
<evidence type="ECO:0000313" key="8">
    <source>
        <dbReference type="Proteomes" id="UP000669133"/>
    </source>
</evidence>
<organism evidence="7 8">
    <name type="scientific">Candida metapsilosis</name>
    <dbReference type="NCBI Taxonomy" id="273372"/>
    <lineage>
        <taxon>Eukaryota</taxon>
        <taxon>Fungi</taxon>
        <taxon>Dikarya</taxon>
        <taxon>Ascomycota</taxon>
        <taxon>Saccharomycotina</taxon>
        <taxon>Pichiomycetes</taxon>
        <taxon>Debaryomycetaceae</taxon>
        <taxon>Candida/Lodderomyces clade</taxon>
        <taxon>Candida</taxon>
    </lineage>
</organism>
<feature type="region of interest" description="Disordered" evidence="5">
    <location>
        <begin position="1"/>
        <end position="189"/>
    </location>
</feature>
<accession>A0A8H8DDJ9</accession>
<evidence type="ECO:0000256" key="4">
    <source>
        <dbReference type="ARBA" id="ARBA00023136"/>
    </source>
</evidence>
<comment type="caution">
    <text evidence="7">The sequence shown here is derived from an EMBL/GenBank/DDBJ whole genome shotgun (WGS) entry which is preliminary data.</text>
</comment>
<feature type="compositionally biased region" description="Polar residues" evidence="5">
    <location>
        <begin position="53"/>
        <end position="67"/>
    </location>
</feature>
<dbReference type="RefSeq" id="XP_067549077.1">
    <property type="nucleotide sequence ID" value="XM_067690631.1"/>
</dbReference>
<dbReference type="OrthoDB" id="1932233at2759"/>
<dbReference type="Proteomes" id="UP000669133">
    <property type="component" value="Unassembled WGS sequence"/>
</dbReference>
<dbReference type="PANTHER" id="PTHR12665">
    <property type="entry name" value="ORMDL PROTEINS"/>
    <property type="match status" value="1"/>
</dbReference>
<feature type="compositionally biased region" description="Low complexity" evidence="5">
    <location>
        <begin position="134"/>
        <end position="158"/>
    </location>
</feature>
<dbReference type="GeneID" id="93650470"/>
<keyword evidence="3 6" id="KW-1133">Transmembrane helix</keyword>
<evidence type="ECO:0000256" key="2">
    <source>
        <dbReference type="ARBA" id="ARBA00022692"/>
    </source>
</evidence>
<feature type="compositionally biased region" description="Polar residues" evidence="5">
    <location>
        <begin position="159"/>
        <end position="189"/>
    </location>
</feature>
<dbReference type="GO" id="GO:0005789">
    <property type="term" value="C:endoplasmic reticulum membrane"/>
    <property type="evidence" value="ECO:0007669"/>
    <property type="project" value="InterPro"/>
</dbReference>
<evidence type="ECO:0000256" key="3">
    <source>
        <dbReference type="ARBA" id="ARBA00022989"/>
    </source>
</evidence>
<feature type="compositionally biased region" description="Polar residues" evidence="5">
    <location>
        <begin position="91"/>
        <end position="106"/>
    </location>
</feature>
<proteinExistence type="predicted"/>
<comment type="subcellular location">
    <subcellularLocation>
        <location evidence="1">Membrane</location>
        <topology evidence="1">Multi-pass membrane protein</topology>
    </subcellularLocation>
</comment>
<evidence type="ECO:0000256" key="6">
    <source>
        <dbReference type="SAM" id="Phobius"/>
    </source>
</evidence>
<dbReference type="AlphaFoldDB" id="A0A8H8DDJ9"/>
<name>A0A8H8DDJ9_9ASCO</name>
<feature type="compositionally biased region" description="Low complexity" evidence="5">
    <location>
        <begin position="68"/>
        <end position="90"/>
    </location>
</feature>
<evidence type="ECO:0000313" key="7">
    <source>
        <dbReference type="EMBL" id="KAG5419961.1"/>
    </source>
</evidence>
<sequence length="350" mass="38379">MTEVNSKQQSSSSSTAPPPVESSLKPAEIKVTPPNQQQQEQEQEQEQKQQQQLGSVQESTTANGTNVSPTTAAAPGPPSSSISSSIAHSSNANFLNTSPRSASTPSVLAHPHATSSSSARGRPATSRRSSAVPPNGTSSSIGASSSTNNNNAHSTSPNRIRSNSYGNPELTPTPSHHQPAQIVTRQRRSSSLIQHLEPDTLDTKIDQTLNPNVNANWVHQKGAWIIHIVIIVLLKIFYNFISVLDNDWKWTLTNLTYTIGSYIMFHQVKGTPFEFNSGAYDNLTMWEQIDNGDQYTPTKKFLMMVPICLFLISTHYSHYDLNLFILNGVSCLCVVVPKLAFAHRLRVTLF</sequence>
<dbReference type="InterPro" id="IPR007203">
    <property type="entry name" value="ORMDL"/>
</dbReference>
<gene>
    <name evidence="7" type="ORF">I9W82_001841</name>
</gene>
<feature type="transmembrane region" description="Helical" evidence="6">
    <location>
        <begin position="323"/>
        <end position="341"/>
    </location>
</feature>
<keyword evidence="8" id="KW-1185">Reference proteome</keyword>
<keyword evidence="2 6" id="KW-0812">Transmembrane</keyword>
<evidence type="ECO:0000256" key="5">
    <source>
        <dbReference type="SAM" id="MobiDB-lite"/>
    </source>
</evidence>
<evidence type="ECO:0000256" key="1">
    <source>
        <dbReference type="ARBA" id="ARBA00004141"/>
    </source>
</evidence>
<dbReference type="EMBL" id="JAEOAQ010000002">
    <property type="protein sequence ID" value="KAG5419961.1"/>
    <property type="molecule type" value="Genomic_DNA"/>
</dbReference>
<protein>
    <submittedName>
        <fullName evidence="7">ORM1</fullName>
    </submittedName>
</protein>
<feature type="transmembrane region" description="Helical" evidence="6">
    <location>
        <begin position="222"/>
        <end position="241"/>
    </location>
</feature>
<keyword evidence="4 6" id="KW-0472">Membrane</keyword>